<keyword evidence="8" id="KW-0698">rRNA processing</keyword>
<dbReference type="PROSITE" id="PS01306">
    <property type="entry name" value="UPF0054"/>
    <property type="match status" value="1"/>
</dbReference>
<organism evidence="9 10">
    <name type="scientific">Halioglobus japonicus</name>
    <dbReference type="NCBI Taxonomy" id="930805"/>
    <lineage>
        <taxon>Bacteria</taxon>
        <taxon>Pseudomonadati</taxon>
        <taxon>Pseudomonadota</taxon>
        <taxon>Gammaproteobacteria</taxon>
        <taxon>Cellvibrionales</taxon>
        <taxon>Halieaceae</taxon>
        <taxon>Halioglobus</taxon>
    </lineage>
</organism>
<dbReference type="KEGG" id="hja:BST95_06145"/>
<dbReference type="EMBL" id="PKUR01000003">
    <property type="protein sequence ID" value="PLW85842.1"/>
    <property type="molecule type" value="Genomic_DNA"/>
</dbReference>
<keyword evidence="10" id="KW-1185">Reference proteome</keyword>
<comment type="cofactor">
    <cofactor evidence="8">
        <name>Zn(2+)</name>
        <dbReference type="ChEBI" id="CHEBI:29105"/>
    </cofactor>
    <text evidence="8">Binds 1 zinc ion.</text>
</comment>
<dbReference type="PANTHER" id="PTHR46986">
    <property type="entry name" value="ENDORIBONUCLEASE YBEY, CHLOROPLASTIC"/>
    <property type="match status" value="1"/>
</dbReference>
<dbReference type="InterPro" id="IPR020549">
    <property type="entry name" value="YbeY_CS"/>
</dbReference>
<evidence type="ECO:0000256" key="6">
    <source>
        <dbReference type="ARBA" id="ARBA00022801"/>
    </source>
</evidence>
<keyword evidence="7 8" id="KW-0862">Zinc</keyword>
<evidence type="ECO:0000313" key="9">
    <source>
        <dbReference type="EMBL" id="PLW85842.1"/>
    </source>
</evidence>
<dbReference type="Pfam" id="PF02130">
    <property type="entry name" value="YbeY"/>
    <property type="match status" value="1"/>
</dbReference>
<comment type="caution">
    <text evidence="9">The sequence shown here is derived from an EMBL/GenBank/DDBJ whole genome shotgun (WGS) entry which is preliminary data.</text>
</comment>
<dbReference type="AlphaFoldDB" id="A0AAP8MDK4"/>
<protein>
    <recommendedName>
        <fullName evidence="8">Endoribonuclease YbeY</fullName>
        <ecNumber evidence="8">3.1.-.-</ecNumber>
    </recommendedName>
</protein>
<evidence type="ECO:0000256" key="4">
    <source>
        <dbReference type="ARBA" id="ARBA00022723"/>
    </source>
</evidence>
<evidence type="ECO:0000256" key="7">
    <source>
        <dbReference type="ARBA" id="ARBA00022833"/>
    </source>
</evidence>
<keyword evidence="2 8" id="KW-0690">Ribosome biogenesis</keyword>
<name>A0AAP8MDK4_9GAMM</name>
<keyword evidence="5 8" id="KW-0255">Endonuclease</keyword>
<feature type="binding site" evidence="8">
    <location>
        <position position="122"/>
    </location>
    <ligand>
        <name>Zn(2+)</name>
        <dbReference type="ChEBI" id="CHEBI:29105"/>
        <note>catalytic</note>
    </ligand>
</feature>
<dbReference type="GO" id="GO:0004222">
    <property type="term" value="F:metalloendopeptidase activity"/>
    <property type="evidence" value="ECO:0007669"/>
    <property type="project" value="InterPro"/>
</dbReference>
<dbReference type="NCBIfam" id="TIGR00043">
    <property type="entry name" value="rRNA maturation RNase YbeY"/>
    <property type="match status" value="1"/>
</dbReference>
<dbReference type="Proteomes" id="UP000235162">
    <property type="component" value="Unassembled WGS sequence"/>
</dbReference>
<dbReference type="GO" id="GO:0005737">
    <property type="term" value="C:cytoplasm"/>
    <property type="evidence" value="ECO:0007669"/>
    <property type="project" value="UniProtKB-SubCell"/>
</dbReference>
<feature type="binding site" evidence="8">
    <location>
        <position position="112"/>
    </location>
    <ligand>
        <name>Zn(2+)</name>
        <dbReference type="ChEBI" id="CHEBI:29105"/>
        <note>catalytic</note>
    </ligand>
</feature>
<dbReference type="SUPFAM" id="SSF55486">
    <property type="entry name" value="Metalloproteases ('zincins'), catalytic domain"/>
    <property type="match status" value="1"/>
</dbReference>
<evidence type="ECO:0000256" key="2">
    <source>
        <dbReference type="ARBA" id="ARBA00022517"/>
    </source>
</evidence>
<comment type="similarity">
    <text evidence="1 8">Belongs to the endoribonuclease YbeY family.</text>
</comment>
<dbReference type="GO" id="GO:0008270">
    <property type="term" value="F:zinc ion binding"/>
    <property type="evidence" value="ECO:0007669"/>
    <property type="project" value="UniProtKB-UniRule"/>
</dbReference>
<dbReference type="InterPro" id="IPR023091">
    <property type="entry name" value="MetalPrtase_cat_dom_sf_prd"/>
</dbReference>
<dbReference type="InterPro" id="IPR002036">
    <property type="entry name" value="YbeY"/>
</dbReference>
<evidence type="ECO:0000256" key="5">
    <source>
        <dbReference type="ARBA" id="ARBA00022759"/>
    </source>
</evidence>
<comment type="function">
    <text evidence="8">Single strand-specific metallo-endoribonuclease involved in late-stage 70S ribosome quality control and in maturation of the 3' terminus of the 16S rRNA.</text>
</comment>
<dbReference type="RefSeq" id="WP_084198570.1">
    <property type="nucleotide sequence ID" value="NZ_BMYL01000003.1"/>
</dbReference>
<dbReference type="GO" id="GO:0006364">
    <property type="term" value="P:rRNA processing"/>
    <property type="evidence" value="ECO:0007669"/>
    <property type="project" value="UniProtKB-UniRule"/>
</dbReference>
<evidence type="ECO:0000313" key="10">
    <source>
        <dbReference type="Proteomes" id="UP000235162"/>
    </source>
</evidence>
<gene>
    <name evidence="8" type="primary">ybeY</name>
    <name evidence="9" type="ORF">C0029_14700</name>
</gene>
<reference evidence="9 10" key="1">
    <citation type="submission" date="2018-01" db="EMBL/GenBank/DDBJ databases">
        <title>The draft genome sequence of Halioglobus japonicus S1-36.</title>
        <authorList>
            <person name="Du Z.-J."/>
            <person name="Shi M.-J."/>
        </authorList>
    </citation>
    <scope>NUCLEOTIDE SEQUENCE [LARGE SCALE GENOMIC DNA]</scope>
    <source>
        <strain evidence="9 10">S1-36</strain>
    </source>
</reference>
<feature type="binding site" evidence="8">
    <location>
        <position position="116"/>
    </location>
    <ligand>
        <name>Zn(2+)</name>
        <dbReference type="ChEBI" id="CHEBI:29105"/>
        <note>catalytic</note>
    </ligand>
</feature>
<evidence type="ECO:0000256" key="1">
    <source>
        <dbReference type="ARBA" id="ARBA00010875"/>
    </source>
</evidence>
<dbReference type="HAMAP" id="MF_00009">
    <property type="entry name" value="Endoribonucl_YbeY"/>
    <property type="match status" value="1"/>
</dbReference>
<dbReference type="Gene3D" id="3.40.390.30">
    <property type="entry name" value="Metalloproteases ('zincins'), catalytic domain"/>
    <property type="match status" value="1"/>
</dbReference>
<evidence type="ECO:0000256" key="8">
    <source>
        <dbReference type="HAMAP-Rule" id="MF_00009"/>
    </source>
</evidence>
<dbReference type="EC" id="3.1.-.-" evidence="8"/>
<comment type="subcellular location">
    <subcellularLocation>
        <location evidence="8">Cytoplasm</location>
    </subcellularLocation>
</comment>
<sequence length="159" mass="18158">MNLEIDIQRETSDPAPDEDDIRRWIQAALATQRKTDTEVSVRLVDEDEMAELNHTWRGKSGPTNVLSFPSDLPPELELPLLGDIVVCTQVVIREASEQHKTLEAHWAHMLVHGTLHLLGYDHIEDEEAQAMEVLETRILTELNYPCPYRGDQLEEHQSA</sequence>
<keyword evidence="4 8" id="KW-0479">Metal-binding</keyword>
<dbReference type="GO" id="GO:0004521">
    <property type="term" value="F:RNA endonuclease activity"/>
    <property type="evidence" value="ECO:0007669"/>
    <property type="project" value="UniProtKB-UniRule"/>
</dbReference>
<accession>A0AAP8MDK4</accession>
<keyword evidence="6 8" id="KW-0378">Hydrolase</keyword>
<keyword evidence="8" id="KW-0963">Cytoplasm</keyword>
<evidence type="ECO:0000256" key="3">
    <source>
        <dbReference type="ARBA" id="ARBA00022722"/>
    </source>
</evidence>
<keyword evidence="3 8" id="KW-0540">Nuclease</keyword>
<dbReference type="PANTHER" id="PTHR46986:SF1">
    <property type="entry name" value="ENDORIBONUCLEASE YBEY, CHLOROPLASTIC"/>
    <property type="match status" value="1"/>
</dbReference>
<proteinExistence type="inferred from homology"/>